<dbReference type="SUPFAM" id="SSF53474">
    <property type="entry name" value="alpha/beta-Hydrolases"/>
    <property type="match status" value="1"/>
</dbReference>
<proteinExistence type="predicted"/>
<dbReference type="EMBL" id="MDZA01000255">
    <property type="protein sequence ID" value="OGX89708.1"/>
    <property type="molecule type" value="Genomic_DNA"/>
</dbReference>
<dbReference type="InterPro" id="IPR029058">
    <property type="entry name" value="AB_hydrolase_fold"/>
</dbReference>
<evidence type="ECO:0000313" key="5">
    <source>
        <dbReference type="Proteomes" id="UP000177506"/>
    </source>
</evidence>
<dbReference type="InterPro" id="IPR050300">
    <property type="entry name" value="GDXG_lipolytic_enzyme"/>
</dbReference>
<dbReference type="Pfam" id="PF20434">
    <property type="entry name" value="BD-FAE"/>
    <property type="match status" value="1"/>
</dbReference>
<gene>
    <name evidence="4" type="ORF">BEN49_08445</name>
</gene>
<name>A0A1G1TFR5_9BACT</name>
<sequence length="308" mass="32947">MKIKSWLSAVFLMSLPLAPVLAQPVLPLYTGNIPNSIPSNGQEKSNTEANGNVHVTSVVQPSLTVYVPPAGTANGTSIIVCPGGGYGFLSMTNEGTEIAQRFTGMGITVFILKYRLPNDAMQPDKSIAPLMDAQQALRLVREVAPKYNLNPERIGLMGFSAGGHLAATAGTQFAKPVGPKPGPASVRPAFLMLIYPVISFSDSLAHGGSRTNLLGQNPTAAQMVQYSADRQVTAQTPPTFLVHAQDDKTVKVQNSLAFYEACVHHGVPAEMHLFAKGGHGFGLHNGSTTDDWSERLREWLAANGWLTR</sequence>
<evidence type="ECO:0000259" key="3">
    <source>
        <dbReference type="Pfam" id="PF20434"/>
    </source>
</evidence>
<keyword evidence="1" id="KW-0378">Hydrolase</keyword>
<feature type="domain" description="BD-FAE-like" evidence="3">
    <location>
        <begin position="63"/>
        <end position="260"/>
    </location>
</feature>
<protein>
    <submittedName>
        <fullName evidence="4">1,4-beta-xylanase</fullName>
    </submittedName>
</protein>
<comment type="caution">
    <text evidence="4">The sequence shown here is derived from an EMBL/GenBank/DDBJ whole genome shotgun (WGS) entry which is preliminary data.</text>
</comment>
<keyword evidence="2" id="KW-0732">Signal</keyword>
<dbReference type="Proteomes" id="UP000177506">
    <property type="component" value="Unassembled WGS sequence"/>
</dbReference>
<evidence type="ECO:0000313" key="4">
    <source>
        <dbReference type="EMBL" id="OGX89708.1"/>
    </source>
</evidence>
<evidence type="ECO:0000256" key="1">
    <source>
        <dbReference type="ARBA" id="ARBA00022801"/>
    </source>
</evidence>
<evidence type="ECO:0000256" key="2">
    <source>
        <dbReference type="SAM" id="SignalP"/>
    </source>
</evidence>
<keyword evidence="5" id="KW-1185">Reference proteome</keyword>
<feature type="chain" id="PRO_5009579480" evidence="2">
    <location>
        <begin position="23"/>
        <end position="308"/>
    </location>
</feature>
<dbReference type="InterPro" id="IPR049492">
    <property type="entry name" value="BD-FAE-like_dom"/>
</dbReference>
<dbReference type="AlphaFoldDB" id="A0A1G1TFR5"/>
<dbReference type="GO" id="GO:0016787">
    <property type="term" value="F:hydrolase activity"/>
    <property type="evidence" value="ECO:0007669"/>
    <property type="project" value="UniProtKB-KW"/>
</dbReference>
<accession>A0A1G1TFR5</accession>
<dbReference type="Gene3D" id="3.40.50.1820">
    <property type="entry name" value="alpha/beta hydrolase"/>
    <property type="match status" value="1"/>
</dbReference>
<dbReference type="OrthoDB" id="9794725at2"/>
<organism evidence="4 5">
    <name type="scientific">Hymenobacter coccineus</name>
    <dbReference type="NCBI Taxonomy" id="1908235"/>
    <lineage>
        <taxon>Bacteria</taxon>
        <taxon>Pseudomonadati</taxon>
        <taxon>Bacteroidota</taxon>
        <taxon>Cytophagia</taxon>
        <taxon>Cytophagales</taxon>
        <taxon>Hymenobacteraceae</taxon>
        <taxon>Hymenobacter</taxon>
    </lineage>
</organism>
<reference evidence="4 5" key="1">
    <citation type="submission" date="2016-08" db="EMBL/GenBank/DDBJ databases">
        <title>Hymenobacter coccineus sp. nov., Hymenobacter lapidarius sp. nov. and Hymenobacter glacialis sp. nov., isolated from Antarctic soil.</title>
        <authorList>
            <person name="Sedlacek I."/>
            <person name="Kralova S."/>
            <person name="Kyrova K."/>
            <person name="Maslanova I."/>
            <person name="Stankova E."/>
            <person name="Vrbovska V."/>
            <person name="Nemec M."/>
            <person name="Bartak M."/>
            <person name="Svec P."/>
            <person name="Busse H.-J."/>
            <person name="Pantucek R."/>
        </authorList>
    </citation>
    <scope>NUCLEOTIDE SEQUENCE [LARGE SCALE GENOMIC DNA]</scope>
    <source>
        <strain evidence="4 5">CCM 8649</strain>
    </source>
</reference>
<feature type="signal peptide" evidence="2">
    <location>
        <begin position="1"/>
        <end position="22"/>
    </location>
</feature>
<dbReference type="PANTHER" id="PTHR48081:SF6">
    <property type="entry name" value="PEPTIDASE S9 PROLYL OLIGOPEPTIDASE CATALYTIC DOMAIN-CONTAINING PROTEIN"/>
    <property type="match status" value="1"/>
</dbReference>
<dbReference type="PANTHER" id="PTHR48081">
    <property type="entry name" value="AB HYDROLASE SUPERFAMILY PROTEIN C4A8.06C"/>
    <property type="match status" value="1"/>
</dbReference>